<dbReference type="EC" id="2.1.1.-" evidence="4"/>
<evidence type="ECO:0000313" key="5">
    <source>
        <dbReference type="EMBL" id="MFE8696812.1"/>
    </source>
</evidence>
<dbReference type="InterPro" id="IPR050362">
    <property type="entry name" value="Cation-dep_OMT"/>
</dbReference>
<protein>
    <recommendedName>
        <fullName evidence="4">tRNA 5-hydroxyuridine methyltransferase</fullName>
        <ecNumber evidence="4">2.1.1.-</ecNumber>
    </recommendedName>
    <alternativeName>
        <fullName evidence="4">ho5U methyltransferase</fullName>
    </alternativeName>
</protein>
<dbReference type="InterPro" id="IPR002935">
    <property type="entry name" value="SAM_O-MeTrfase"/>
</dbReference>
<evidence type="ECO:0000256" key="4">
    <source>
        <dbReference type="HAMAP-Rule" id="MF_02217"/>
    </source>
</evidence>
<feature type="binding site" evidence="4">
    <location>
        <position position="131"/>
    </location>
    <ligand>
        <name>S-adenosyl-L-methionine</name>
        <dbReference type="ChEBI" id="CHEBI:59789"/>
    </ligand>
</feature>
<comment type="function">
    <text evidence="4">Catalyzes the methylation of 5-hydroxyuridine (ho5U) to form 5-methoxyuridine (mo5U) at position 34 in tRNAs.</text>
</comment>
<feature type="binding site" evidence="4">
    <location>
        <position position="36"/>
    </location>
    <ligand>
        <name>S-adenosyl-L-methionine</name>
        <dbReference type="ChEBI" id="CHEBI:59789"/>
    </ligand>
</feature>
<name>A0ABW6K248_9BACI</name>
<dbReference type="PROSITE" id="PS51682">
    <property type="entry name" value="SAM_OMT_I"/>
    <property type="match status" value="1"/>
</dbReference>
<evidence type="ECO:0000256" key="2">
    <source>
        <dbReference type="ARBA" id="ARBA00022679"/>
    </source>
</evidence>
<keyword evidence="2 4" id="KW-0808">Transferase</keyword>
<organism evidence="5 6">
    <name type="scientific">Cytobacillus mangrovibacter</name>
    <dbReference type="NCBI Taxonomy" id="3299024"/>
    <lineage>
        <taxon>Bacteria</taxon>
        <taxon>Bacillati</taxon>
        <taxon>Bacillota</taxon>
        <taxon>Bacilli</taxon>
        <taxon>Bacillales</taxon>
        <taxon>Bacillaceae</taxon>
        <taxon>Cytobacillus</taxon>
    </lineage>
</organism>
<feature type="binding site" evidence="4">
    <location>
        <position position="158"/>
    </location>
    <ligand>
        <name>Mg(2+)</name>
        <dbReference type="ChEBI" id="CHEBI:18420"/>
    </ligand>
</feature>
<feature type="binding site" evidence="4">
    <location>
        <position position="83"/>
    </location>
    <ligand>
        <name>S-adenosyl-L-methionine</name>
        <dbReference type="ChEBI" id="CHEBI:59789"/>
    </ligand>
</feature>
<keyword evidence="6" id="KW-1185">Reference proteome</keyword>
<keyword evidence="1 4" id="KW-0489">Methyltransferase</keyword>
<sequence>MENEKLHVYIEGITPARSEFFQKMEQFANENGVPIMELAGIEMLLQLLRIQQPKAILEVGTAIGYSALRMADALPNCKIVTIERDAERSQLAEQYRSEAGKDSQIHIIKGDALEVEAEVKEHGPFDAIFIDAAKGQYRRFFEIYSRYLSDKGVIITDNVLFKGLVCESEFANRNIRQLVRKIDQFNYWLMNHPDFHTAIVPVGDGVAISKKR</sequence>
<keyword evidence="4" id="KW-0460">Magnesium</keyword>
<comment type="similarity">
    <text evidence="4">Belongs to the class I-like SAM-binding methyltransferase superfamily. Cation-dependent O-methyltransferase family.</text>
</comment>
<dbReference type="SUPFAM" id="SSF53335">
    <property type="entry name" value="S-adenosyl-L-methionine-dependent methyltransferases"/>
    <property type="match status" value="1"/>
</dbReference>
<dbReference type="EMBL" id="JBIACJ010000005">
    <property type="protein sequence ID" value="MFE8696812.1"/>
    <property type="molecule type" value="Genomic_DNA"/>
</dbReference>
<comment type="catalytic activity">
    <reaction evidence="4">
        <text>5-hydroxyuridine(34) in tRNA + S-adenosyl-L-methionine = 5-methoxyuridine(34) in tRNA + S-adenosyl-L-homocysteine + H(+)</text>
        <dbReference type="Rhea" id="RHEA:60524"/>
        <dbReference type="Rhea" id="RHEA-COMP:13381"/>
        <dbReference type="Rhea" id="RHEA-COMP:15591"/>
        <dbReference type="ChEBI" id="CHEBI:15378"/>
        <dbReference type="ChEBI" id="CHEBI:57856"/>
        <dbReference type="ChEBI" id="CHEBI:59789"/>
        <dbReference type="ChEBI" id="CHEBI:136877"/>
        <dbReference type="ChEBI" id="CHEBI:143860"/>
    </reaction>
</comment>
<comment type="caution">
    <text evidence="5">The sequence shown here is derived from an EMBL/GenBank/DDBJ whole genome shotgun (WGS) entry which is preliminary data.</text>
</comment>
<evidence type="ECO:0000256" key="1">
    <source>
        <dbReference type="ARBA" id="ARBA00022603"/>
    </source>
</evidence>
<dbReference type="PANTHER" id="PTHR10509">
    <property type="entry name" value="O-METHYLTRANSFERASE-RELATED"/>
    <property type="match status" value="1"/>
</dbReference>
<feature type="binding site" evidence="4">
    <location>
        <position position="66"/>
    </location>
    <ligand>
        <name>S-adenosyl-L-methionine</name>
        <dbReference type="ChEBI" id="CHEBI:59789"/>
    </ligand>
</feature>
<keyword evidence="3 4" id="KW-0949">S-adenosyl-L-methionine</keyword>
<evidence type="ECO:0000256" key="3">
    <source>
        <dbReference type="ARBA" id="ARBA00022691"/>
    </source>
</evidence>
<feature type="binding site" evidence="4">
    <location>
        <begin position="111"/>
        <end position="112"/>
    </location>
    <ligand>
        <name>S-adenosyl-L-methionine</name>
        <dbReference type="ChEBI" id="CHEBI:59789"/>
    </ligand>
</feature>
<keyword evidence="4" id="KW-0479">Metal-binding</keyword>
<dbReference type="InterPro" id="IPR043675">
    <property type="entry name" value="TrmR_methyltr"/>
</dbReference>
<dbReference type="GO" id="GO:0008168">
    <property type="term" value="F:methyltransferase activity"/>
    <property type="evidence" value="ECO:0007669"/>
    <property type="project" value="UniProtKB-KW"/>
</dbReference>
<feature type="binding site" evidence="4">
    <location>
        <position position="131"/>
    </location>
    <ligand>
        <name>Mg(2+)</name>
        <dbReference type="ChEBI" id="CHEBI:18420"/>
    </ligand>
</feature>
<proteinExistence type="inferred from homology"/>
<reference evidence="5 6" key="1">
    <citation type="submission" date="2024-08" db="EMBL/GenBank/DDBJ databases">
        <title>Two novel Cytobacillus novel species.</title>
        <authorList>
            <person name="Liu G."/>
        </authorList>
    </citation>
    <scope>NUCLEOTIDE SEQUENCE [LARGE SCALE GENOMIC DNA]</scope>
    <source>
        <strain evidence="5 6">FJAT-53684</strain>
    </source>
</reference>
<gene>
    <name evidence="4" type="primary">trmR</name>
    <name evidence="5" type="ORF">ACFYKT_10740</name>
</gene>
<feature type="binding site" evidence="4">
    <location>
        <position position="157"/>
    </location>
    <ligand>
        <name>Mg(2+)</name>
        <dbReference type="ChEBI" id="CHEBI:18420"/>
    </ligand>
</feature>
<keyword evidence="4" id="KW-0819">tRNA processing</keyword>
<dbReference type="GO" id="GO:0032259">
    <property type="term" value="P:methylation"/>
    <property type="evidence" value="ECO:0007669"/>
    <property type="project" value="UniProtKB-KW"/>
</dbReference>
<dbReference type="PANTHER" id="PTHR10509:SF14">
    <property type="entry name" value="CAFFEOYL-COA O-METHYLTRANSFERASE 3-RELATED"/>
    <property type="match status" value="1"/>
</dbReference>
<dbReference type="Gene3D" id="3.40.50.150">
    <property type="entry name" value="Vaccinia Virus protein VP39"/>
    <property type="match status" value="1"/>
</dbReference>
<dbReference type="RefSeq" id="WP_389219319.1">
    <property type="nucleotide sequence ID" value="NZ_JBIACJ010000005.1"/>
</dbReference>
<dbReference type="Proteomes" id="UP001601058">
    <property type="component" value="Unassembled WGS sequence"/>
</dbReference>
<dbReference type="InterPro" id="IPR029063">
    <property type="entry name" value="SAM-dependent_MTases_sf"/>
</dbReference>
<dbReference type="CDD" id="cd02440">
    <property type="entry name" value="AdoMet_MTases"/>
    <property type="match status" value="1"/>
</dbReference>
<comment type="subunit">
    <text evidence="4">Homodimer.</text>
</comment>
<evidence type="ECO:0000313" key="6">
    <source>
        <dbReference type="Proteomes" id="UP001601058"/>
    </source>
</evidence>
<accession>A0ABW6K248</accession>
<dbReference type="HAMAP" id="MF_02217">
    <property type="entry name" value="TrmR_methyltr"/>
    <property type="match status" value="1"/>
</dbReference>
<dbReference type="Pfam" id="PF01596">
    <property type="entry name" value="Methyltransf_3"/>
    <property type="match status" value="1"/>
</dbReference>